<proteinExistence type="predicted"/>
<feature type="chain" id="PRO_5013279536" evidence="1">
    <location>
        <begin position="38"/>
        <end position="107"/>
    </location>
</feature>
<evidence type="ECO:0000313" key="2">
    <source>
        <dbReference type="EMBL" id="MAA12938.1"/>
    </source>
</evidence>
<dbReference type="AlphaFoldDB" id="A0A224Y5U8"/>
<dbReference type="EMBL" id="GFPF01001792">
    <property type="protein sequence ID" value="MAA12938.1"/>
    <property type="molecule type" value="Transcribed_RNA"/>
</dbReference>
<protein>
    <submittedName>
        <fullName evidence="2">Uncharacterized protein</fullName>
    </submittedName>
</protein>
<accession>A0A224Y5U8</accession>
<name>A0A224Y5U8_9ACAR</name>
<sequence length="107" mass="11895">MWPQGATMDDGTSLLSPSIQPLLLLLWLAVPPEGTLKALPRLLVNCSFTIPKTPPCNCCHDVTDFDGVRRHKGSLPREPETETEFQEISLSQCDPNTKDTFKFVTLP</sequence>
<feature type="signal peptide" evidence="1">
    <location>
        <begin position="1"/>
        <end position="37"/>
    </location>
</feature>
<reference evidence="2" key="1">
    <citation type="journal article" date="2017" name="Parasit. Vectors">
        <title>Sialotranscriptomics of Rhipicephalus zambeziensis reveals intricate expression profiles of secretory proteins and suggests tight temporal transcriptional regulation during blood-feeding.</title>
        <authorList>
            <person name="de Castro M.H."/>
            <person name="de Klerk D."/>
            <person name="Pienaar R."/>
            <person name="Rees D.J.G."/>
            <person name="Mans B.J."/>
        </authorList>
    </citation>
    <scope>NUCLEOTIDE SEQUENCE</scope>
    <source>
        <tissue evidence="2">Salivary glands</tissue>
    </source>
</reference>
<organism evidence="2">
    <name type="scientific">Rhipicephalus zambeziensis</name>
    <dbReference type="NCBI Taxonomy" id="60191"/>
    <lineage>
        <taxon>Eukaryota</taxon>
        <taxon>Metazoa</taxon>
        <taxon>Ecdysozoa</taxon>
        <taxon>Arthropoda</taxon>
        <taxon>Chelicerata</taxon>
        <taxon>Arachnida</taxon>
        <taxon>Acari</taxon>
        <taxon>Parasitiformes</taxon>
        <taxon>Ixodida</taxon>
        <taxon>Ixodoidea</taxon>
        <taxon>Ixodidae</taxon>
        <taxon>Rhipicephalinae</taxon>
        <taxon>Rhipicephalus</taxon>
        <taxon>Rhipicephalus</taxon>
    </lineage>
</organism>
<keyword evidence="1" id="KW-0732">Signal</keyword>
<evidence type="ECO:0000256" key="1">
    <source>
        <dbReference type="SAM" id="SignalP"/>
    </source>
</evidence>